<protein>
    <submittedName>
        <fullName evidence="1">Uncharacterized protein</fullName>
    </submittedName>
</protein>
<evidence type="ECO:0000313" key="1">
    <source>
        <dbReference type="EnsemblMetazoa" id="AALB014423-PA"/>
    </source>
</evidence>
<dbReference type="EnsemblMetazoa" id="AALB014423-RA">
    <property type="protein sequence ID" value="AALB014423-PA"/>
    <property type="gene ID" value="AALB014423"/>
</dbReference>
<reference evidence="1 2" key="1">
    <citation type="journal article" date="2017" name="G3 (Bethesda)">
        <title>The Physical Genome Mapping of Anopheles albimanus Corrected Scaffold Misassemblies and Identified Interarm Rearrangements in Genus Anopheles.</title>
        <authorList>
            <person name="Artemov G.N."/>
            <person name="Peery A.N."/>
            <person name="Jiang X."/>
            <person name="Tu Z."/>
            <person name="Stegniy V.N."/>
            <person name="Sharakhova M.V."/>
            <person name="Sharakhov I.V."/>
        </authorList>
    </citation>
    <scope>NUCLEOTIDE SEQUENCE [LARGE SCALE GENOMIC DNA]</scope>
    <source>
        <strain evidence="1 2">ALBI9_A</strain>
    </source>
</reference>
<dbReference type="VEuPathDB" id="VectorBase:AALB014423"/>
<dbReference type="Proteomes" id="UP000069272">
    <property type="component" value="Chromosome 3L"/>
</dbReference>
<evidence type="ECO:0000313" key="2">
    <source>
        <dbReference type="Proteomes" id="UP000069272"/>
    </source>
</evidence>
<keyword evidence="2" id="KW-1185">Reference proteome</keyword>
<organism evidence="1 2">
    <name type="scientific">Anopheles albimanus</name>
    <name type="common">New world malaria mosquito</name>
    <dbReference type="NCBI Taxonomy" id="7167"/>
    <lineage>
        <taxon>Eukaryota</taxon>
        <taxon>Metazoa</taxon>
        <taxon>Ecdysozoa</taxon>
        <taxon>Arthropoda</taxon>
        <taxon>Hexapoda</taxon>
        <taxon>Insecta</taxon>
        <taxon>Pterygota</taxon>
        <taxon>Neoptera</taxon>
        <taxon>Endopterygota</taxon>
        <taxon>Diptera</taxon>
        <taxon>Nematocera</taxon>
        <taxon>Culicoidea</taxon>
        <taxon>Culicidae</taxon>
        <taxon>Anophelinae</taxon>
        <taxon>Anopheles</taxon>
    </lineage>
</organism>
<proteinExistence type="predicted"/>
<name>A0A182FXQ6_ANOAL</name>
<dbReference type="AlphaFoldDB" id="A0A182FXQ6"/>
<accession>A0A182FXQ6</accession>
<reference evidence="1" key="2">
    <citation type="submission" date="2022-08" db="UniProtKB">
        <authorList>
            <consortium name="EnsemblMetazoa"/>
        </authorList>
    </citation>
    <scope>IDENTIFICATION</scope>
    <source>
        <strain evidence="1">STECLA/ALBI9_A</strain>
    </source>
</reference>
<sequence length="95" mass="11031">MSFTSHPARSHISTNPPFAIATKYKNIVSNSAIQAKGYLNDRLKPTLAKHTLQEGDDYHKNLNWQLTNRTMLLRRSMCVRGHIMKVLWHEEVKNE</sequence>